<feature type="region of interest" description="Disordered" evidence="1">
    <location>
        <begin position="30"/>
        <end position="63"/>
    </location>
</feature>
<dbReference type="AlphaFoldDB" id="A0A1Y2N020"/>
<evidence type="ECO:0000313" key="2">
    <source>
        <dbReference type="EMBL" id="OSY40549.1"/>
    </source>
</evidence>
<feature type="compositionally biased region" description="Low complexity" evidence="1">
    <location>
        <begin position="41"/>
        <end position="58"/>
    </location>
</feature>
<dbReference type="SUPFAM" id="SSF89392">
    <property type="entry name" value="Prokaryotic lipoproteins and lipoprotein localization factors"/>
    <property type="match status" value="1"/>
</dbReference>
<dbReference type="Proteomes" id="UP000194360">
    <property type="component" value="Unassembled WGS sequence"/>
</dbReference>
<keyword evidence="3" id="KW-1185">Reference proteome</keyword>
<name>A0A1Y2N020_PSEAH</name>
<dbReference type="InterPro" id="IPR029046">
    <property type="entry name" value="LolA/LolB/LppX"/>
</dbReference>
<evidence type="ECO:0008006" key="4">
    <source>
        <dbReference type="Google" id="ProtNLM"/>
    </source>
</evidence>
<comment type="caution">
    <text evidence="2">The sequence shown here is derived from an EMBL/GenBank/DDBJ whole genome shotgun (WGS) entry which is preliminary data.</text>
</comment>
<dbReference type="EMBL" id="MIGB01000012">
    <property type="protein sequence ID" value="OSY40549.1"/>
    <property type="molecule type" value="Genomic_DNA"/>
</dbReference>
<dbReference type="PROSITE" id="PS51257">
    <property type="entry name" value="PROKAR_LIPOPROTEIN"/>
    <property type="match status" value="1"/>
</dbReference>
<gene>
    <name evidence="2" type="ORF">BG845_02624</name>
</gene>
<evidence type="ECO:0000313" key="3">
    <source>
        <dbReference type="Proteomes" id="UP000194360"/>
    </source>
</evidence>
<proteinExistence type="predicted"/>
<organism evidence="2 3">
    <name type="scientific">Pseudonocardia autotrophica</name>
    <name type="common">Amycolata autotrophica</name>
    <name type="synonym">Nocardia autotrophica</name>
    <dbReference type="NCBI Taxonomy" id="2074"/>
    <lineage>
        <taxon>Bacteria</taxon>
        <taxon>Bacillati</taxon>
        <taxon>Actinomycetota</taxon>
        <taxon>Actinomycetes</taxon>
        <taxon>Pseudonocardiales</taxon>
        <taxon>Pseudonocardiaceae</taxon>
        <taxon>Pseudonocardia</taxon>
    </lineage>
</organism>
<sequence length="289" mass="29908">MPERRAAPLLRVVLCAVLLTGALTGCAWPGSMGSAPPPPSDGSTDTGSADGTGTTGTTLPKYYDPAPLIADVGARTRSDGGVAMSVAGTLTADTDPVPVTGEGSVRFAPEGGAPAVRLDLRSGPEGSPPDTTGVVRIGERTWLHPQDAADWVEPGIGPIAPDRIADATVAANVAAGVDPLAAIARYPDAVLVADARDSDVDGTPVVHYTLVVDLVRAIAVETEPARLAALTAQQQAGVTRISTEIWLDADRRPLRARLRQQLPDAGTLDLLLRYRDWGSPVSIEPPVRG</sequence>
<evidence type="ECO:0000256" key="1">
    <source>
        <dbReference type="SAM" id="MobiDB-lite"/>
    </source>
</evidence>
<accession>A0A1Y2N020</accession>
<protein>
    <recommendedName>
        <fullName evidence="4">Lipoprotein</fullName>
    </recommendedName>
</protein>
<reference evidence="2 3" key="1">
    <citation type="submission" date="2016-09" db="EMBL/GenBank/DDBJ databases">
        <title>Pseudonocardia autotrophica DSM535, a candidate organism with high potential of specific P450 cytochromes.</title>
        <authorList>
            <person name="Grumaz C."/>
            <person name="Vainshtein Y."/>
            <person name="Kirstahler P."/>
            <person name="Sohn K."/>
        </authorList>
    </citation>
    <scope>NUCLEOTIDE SEQUENCE [LARGE SCALE GENOMIC DNA]</scope>
    <source>
        <strain evidence="2 3">DSM 535</strain>
    </source>
</reference>
<dbReference type="STRING" id="2074.BG845_02624"/>
<dbReference type="Gene3D" id="2.50.20.20">
    <property type="match status" value="1"/>
</dbReference>
<dbReference type="RefSeq" id="WP_085912883.1">
    <property type="nucleotide sequence ID" value="NZ_AP018920.1"/>
</dbReference>
<dbReference type="OrthoDB" id="3427828at2"/>